<dbReference type="CDD" id="cd07363">
    <property type="entry name" value="45_DOPA_Dioxygenase"/>
    <property type="match status" value="1"/>
</dbReference>
<dbReference type="Proteomes" id="UP000000707">
    <property type="component" value="Unassembled WGS sequence"/>
</dbReference>
<protein>
    <recommendedName>
        <fullName evidence="7">Extradiol ring-cleavage dioxygenase class III enzyme subunit B domain-containing protein</fullName>
    </recommendedName>
</protein>
<dbReference type="InterPro" id="IPR004183">
    <property type="entry name" value="Xdiol_dOase_suB"/>
</dbReference>
<evidence type="ECO:0000313" key="8">
    <source>
        <dbReference type="EMBL" id="EGV63834.1"/>
    </source>
</evidence>
<organism evidence="9">
    <name type="scientific">Candida tenuis (strain ATCC 10573 / BCRC 21748 / CBS 615 / JCM 9827 / NBRC 10315 / NRRL Y-1498 / VKM Y-70)</name>
    <name type="common">Yeast</name>
    <name type="synonym">Yamadazyma tenuis</name>
    <dbReference type="NCBI Taxonomy" id="590646"/>
    <lineage>
        <taxon>Eukaryota</taxon>
        <taxon>Fungi</taxon>
        <taxon>Dikarya</taxon>
        <taxon>Ascomycota</taxon>
        <taxon>Saccharomycotina</taxon>
        <taxon>Pichiomycetes</taxon>
        <taxon>Debaryomycetaceae</taxon>
        <taxon>Yamadazyma</taxon>
    </lineage>
</organism>
<keyword evidence="3" id="KW-0479">Metal-binding</keyword>
<keyword evidence="6" id="KW-0732">Signal</keyword>
<evidence type="ECO:0000256" key="2">
    <source>
        <dbReference type="ARBA" id="ARBA00007581"/>
    </source>
</evidence>
<name>G3B4H9_CANTC</name>
<evidence type="ECO:0000256" key="3">
    <source>
        <dbReference type="ARBA" id="ARBA00022723"/>
    </source>
</evidence>
<gene>
    <name evidence="8" type="ORF">CANTEDRAFT_121570</name>
</gene>
<comment type="similarity">
    <text evidence="2">Belongs to the DODA-type extradiol aromatic ring-opening dioxygenase family.</text>
</comment>
<dbReference type="GO" id="GO:0016702">
    <property type="term" value="F:oxidoreductase activity, acting on single donors with incorporation of molecular oxygen, incorporation of two atoms of oxygen"/>
    <property type="evidence" value="ECO:0007669"/>
    <property type="project" value="UniProtKB-ARBA"/>
</dbReference>
<dbReference type="InterPro" id="IPR014436">
    <property type="entry name" value="Extradiol_dOase_DODA"/>
</dbReference>
<dbReference type="SUPFAM" id="SSF53213">
    <property type="entry name" value="LigB-like"/>
    <property type="match status" value="1"/>
</dbReference>
<evidence type="ECO:0000259" key="7">
    <source>
        <dbReference type="Pfam" id="PF02900"/>
    </source>
</evidence>
<comment type="cofactor">
    <cofactor evidence="1">
        <name>Zn(2+)</name>
        <dbReference type="ChEBI" id="CHEBI:29105"/>
    </cofactor>
</comment>
<feature type="domain" description="Extradiol ring-cleavage dioxygenase class III enzyme subunit B" evidence="7">
    <location>
        <begin position="40"/>
        <end position="310"/>
    </location>
</feature>
<dbReference type="GO" id="GO:0008198">
    <property type="term" value="F:ferrous iron binding"/>
    <property type="evidence" value="ECO:0007669"/>
    <property type="project" value="InterPro"/>
</dbReference>
<dbReference type="PANTHER" id="PTHR30096:SF0">
    <property type="entry name" value="4,5-DOPA DIOXYGENASE EXTRADIOL-LIKE PROTEIN"/>
    <property type="match status" value="1"/>
</dbReference>
<proteinExistence type="inferred from homology"/>
<dbReference type="PANTHER" id="PTHR30096">
    <property type="entry name" value="4,5-DOPA DIOXYGENASE EXTRADIOL-LIKE PROTEIN"/>
    <property type="match status" value="1"/>
</dbReference>
<keyword evidence="9" id="KW-1185">Reference proteome</keyword>
<dbReference type="Gene3D" id="3.40.830.10">
    <property type="entry name" value="LigB-like"/>
    <property type="match status" value="1"/>
</dbReference>
<dbReference type="AlphaFoldDB" id="G3B4H9"/>
<feature type="signal peptide" evidence="6">
    <location>
        <begin position="1"/>
        <end position="22"/>
    </location>
</feature>
<sequence>MGIISKIVFCCVTLLISMALMALKEKSLFATVKCKLPFPTYFISHGGPLLGDRNHFMTDKGAYDTLKAIGEEIIELKPDYLVVVSGHFQSDERDTIQISVNNAGKGYENKMIYDFYGFPDETYQQKFVSKSSPTLGLLVHEELTRSGFNAKIVDRGIDHGVWVPLRVAFGETLDIPLVEVSLPDSDSFSDSYKLGKALKNLRDELIWDPDTKKDIKGLIVCSGTSVHNLRDLQRSFSYPGQVMPYGKPFHELLQHTFEKSTPLTLAQNLNNLKKDANYSQLLYQAHPTLDHFLPFIVATGSNDGNSELETIYVNESFSLGWGMYKFNSRLKG</sequence>
<dbReference type="GO" id="GO:0008270">
    <property type="term" value="F:zinc ion binding"/>
    <property type="evidence" value="ECO:0007669"/>
    <property type="project" value="InterPro"/>
</dbReference>
<evidence type="ECO:0000313" key="9">
    <source>
        <dbReference type="Proteomes" id="UP000000707"/>
    </source>
</evidence>
<dbReference type="OrthoDB" id="7396853at2759"/>
<evidence type="ECO:0000256" key="5">
    <source>
        <dbReference type="ARBA" id="ARBA00023002"/>
    </source>
</evidence>
<reference evidence="8 9" key="1">
    <citation type="journal article" date="2011" name="Proc. Natl. Acad. Sci. U.S.A.">
        <title>Comparative genomics of xylose-fermenting fungi for enhanced biofuel production.</title>
        <authorList>
            <person name="Wohlbach D.J."/>
            <person name="Kuo A."/>
            <person name="Sato T.K."/>
            <person name="Potts K.M."/>
            <person name="Salamov A.A."/>
            <person name="LaButti K.M."/>
            <person name="Sun H."/>
            <person name="Clum A."/>
            <person name="Pangilinan J.L."/>
            <person name="Lindquist E.A."/>
            <person name="Lucas S."/>
            <person name="Lapidus A."/>
            <person name="Jin M."/>
            <person name="Gunawan C."/>
            <person name="Balan V."/>
            <person name="Dale B.E."/>
            <person name="Jeffries T.W."/>
            <person name="Zinkel R."/>
            <person name="Barry K.W."/>
            <person name="Grigoriev I.V."/>
            <person name="Gasch A.P."/>
        </authorList>
    </citation>
    <scope>NUCLEOTIDE SEQUENCE [LARGE SCALE GENOMIC DNA]</scope>
    <source>
        <strain evidence="9">ATCC 10573 / BCRC 21748 / CBS 615 / JCM 9827 / NBRC 10315 / NRRL Y-1498 / VKM Y-70</strain>
    </source>
</reference>
<keyword evidence="5" id="KW-0560">Oxidoreductase</keyword>
<accession>G3B4H9</accession>
<dbReference type="EMBL" id="GL996521">
    <property type="protein sequence ID" value="EGV63834.1"/>
    <property type="molecule type" value="Genomic_DNA"/>
</dbReference>
<keyword evidence="4" id="KW-0862">Zinc</keyword>
<evidence type="ECO:0000256" key="4">
    <source>
        <dbReference type="ARBA" id="ARBA00022833"/>
    </source>
</evidence>
<feature type="chain" id="PRO_5003442765" description="Extradiol ring-cleavage dioxygenase class III enzyme subunit B domain-containing protein" evidence="6">
    <location>
        <begin position="23"/>
        <end position="332"/>
    </location>
</feature>
<dbReference type="Pfam" id="PF02900">
    <property type="entry name" value="LigB"/>
    <property type="match status" value="1"/>
</dbReference>
<evidence type="ECO:0000256" key="1">
    <source>
        <dbReference type="ARBA" id="ARBA00001947"/>
    </source>
</evidence>
<evidence type="ECO:0000256" key="6">
    <source>
        <dbReference type="SAM" id="SignalP"/>
    </source>
</evidence>
<dbReference type="eggNOG" id="ENOG502QS66">
    <property type="taxonomic scope" value="Eukaryota"/>
</dbReference>